<name>A0A6P2P460_BURL3</name>
<sequence>MPAVNIQGSTLHYQDHGTGFPVLLGHSYL</sequence>
<organism evidence="1 2">
    <name type="scientific">Burkholderia lata (strain ATCC 17760 / DSM 23089 / LMG 22485 / NCIMB 9086 / R18194 / 383)</name>
    <dbReference type="NCBI Taxonomy" id="482957"/>
    <lineage>
        <taxon>Bacteria</taxon>
        <taxon>Pseudomonadati</taxon>
        <taxon>Pseudomonadota</taxon>
        <taxon>Betaproteobacteria</taxon>
        <taxon>Burkholderiales</taxon>
        <taxon>Burkholderiaceae</taxon>
        <taxon>Burkholderia</taxon>
        <taxon>Burkholderia cepacia complex</taxon>
    </lineage>
</organism>
<proteinExistence type="predicted"/>
<evidence type="ECO:0000313" key="1">
    <source>
        <dbReference type="EMBL" id="VWC02376.1"/>
    </source>
</evidence>
<accession>A0A6P2P460</accession>
<gene>
    <name evidence="1" type="ORF">BLA23254_04874</name>
</gene>
<evidence type="ECO:0000313" key="2">
    <source>
        <dbReference type="Proteomes" id="UP000494218"/>
    </source>
</evidence>
<reference evidence="1 2" key="1">
    <citation type="submission" date="2019-09" db="EMBL/GenBank/DDBJ databases">
        <authorList>
            <person name="Depoorter E."/>
        </authorList>
    </citation>
    <scope>NUCLEOTIDE SEQUENCE [LARGE SCALE GENOMIC DNA]</scope>
    <source>
        <strain evidence="1">LMG 23254</strain>
    </source>
</reference>
<dbReference type="AlphaFoldDB" id="A0A6P2P460"/>
<dbReference type="Proteomes" id="UP000494218">
    <property type="component" value="Unassembled WGS sequence"/>
</dbReference>
<dbReference type="EMBL" id="CABVPW010000025">
    <property type="protein sequence ID" value="VWC02376.1"/>
    <property type="molecule type" value="Genomic_DNA"/>
</dbReference>
<protein>
    <submittedName>
        <fullName evidence="1">2-succinyl-6-hydroxy-2, 4-cyclohexadiene-1-carboxylate synthase</fullName>
    </submittedName>
</protein>